<gene>
    <name evidence="2" type="ORF">HARCEL1_08120</name>
</gene>
<sequence length="63" mass="6838">MKAGEQGEIEMRSRNANGGAVSSANRLERTERLENDEQCEITAQSADALDDATTVQRVASSIR</sequence>
<reference evidence="2 3" key="1">
    <citation type="submission" date="2018-04" db="EMBL/GenBank/DDBJ databases">
        <title>Halococcoides cellulosivorans gen. nov., sp. nov., an extremely halophilic cellulose-utilizing haloarchaeon from hypersaline lakes.</title>
        <authorList>
            <person name="Sorokin D.Y."/>
            <person name="Toshchakov S.V."/>
            <person name="Samarov N.I."/>
            <person name="Korzhenkov A."/>
            <person name="Kublanov I.V."/>
        </authorList>
    </citation>
    <scope>NUCLEOTIDE SEQUENCE [LARGE SCALE GENOMIC DNA]</scope>
    <source>
        <strain evidence="2 3">HArcel1</strain>
    </source>
</reference>
<organism evidence="2 3">
    <name type="scientific">Halococcoides cellulosivorans</name>
    <dbReference type="NCBI Taxonomy" id="1679096"/>
    <lineage>
        <taxon>Archaea</taxon>
        <taxon>Methanobacteriati</taxon>
        <taxon>Methanobacteriota</taxon>
        <taxon>Stenosarchaea group</taxon>
        <taxon>Halobacteria</taxon>
        <taxon>Halobacteriales</taxon>
        <taxon>Haloarculaceae</taxon>
        <taxon>Halococcoides</taxon>
    </lineage>
</organism>
<feature type="region of interest" description="Disordered" evidence="1">
    <location>
        <begin position="1"/>
        <end position="35"/>
    </location>
</feature>
<dbReference type="Proteomes" id="UP000244727">
    <property type="component" value="Chromosome"/>
</dbReference>
<proteinExistence type="predicted"/>
<dbReference type="KEGG" id="harc:HARCEL1_08120"/>
<feature type="compositionally biased region" description="Basic and acidic residues" evidence="1">
    <location>
        <begin position="26"/>
        <end position="35"/>
    </location>
</feature>
<accession>A0A2R4X1J8</accession>
<dbReference type="AlphaFoldDB" id="A0A2R4X1J8"/>
<evidence type="ECO:0000313" key="3">
    <source>
        <dbReference type="Proteomes" id="UP000244727"/>
    </source>
</evidence>
<keyword evidence="3" id="KW-1185">Reference proteome</keyword>
<dbReference type="EMBL" id="CP028858">
    <property type="protein sequence ID" value="AWB27677.1"/>
    <property type="molecule type" value="Genomic_DNA"/>
</dbReference>
<evidence type="ECO:0000256" key="1">
    <source>
        <dbReference type="SAM" id="MobiDB-lite"/>
    </source>
</evidence>
<protein>
    <submittedName>
        <fullName evidence="2">Uncharacterized protein</fullName>
    </submittedName>
</protein>
<feature type="compositionally biased region" description="Polar residues" evidence="1">
    <location>
        <begin position="14"/>
        <end position="25"/>
    </location>
</feature>
<name>A0A2R4X1J8_9EURY</name>
<evidence type="ECO:0000313" key="2">
    <source>
        <dbReference type="EMBL" id="AWB27677.1"/>
    </source>
</evidence>